<sequence>MVYWIMGWCEDGVDADKRREETGNTVGVFPLCGMRMWAANSPSPQTHTCPPEGPDWTLNLHIRDGPMVQVTPPFARTRTCLLRSDTVPPPGHRTRRLASRLVSTGAGDAQPPSPHSAPTSRQFVLATGTGTWWRDDRDSSMGGRNDLKSLDDLPRSPAQRSCRRRGGVNPPGGTWTPSELPSSSLCVFASTDSLFAALHPYDIGLLASPPSPEEDETRARMSGGRGRGRAGRGAAGADAVVGGSAGEDETGTKRGRCIDRKRESRSIGV</sequence>
<feature type="region of interest" description="Disordered" evidence="1">
    <location>
        <begin position="132"/>
        <end position="181"/>
    </location>
</feature>
<feature type="region of interest" description="Disordered" evidence="1">
    <location>
        <begin position="206"/>
        <end position="269"/>
    </location>
</feature>
<dbReference type="Proteomes" id="UP001215598">
    <property type="component" value="Unassembled WGS sequence"/>
</dbReference>
<feature type="region of interest" description="Disordered" evidence="1">
    <location>
        <begin position="102"/>
        <end position="121"/>
    </location>
</feature>
<dbReference type="AlphaFoldDB" id="A0AAD7JLQ7"/>
<feature type="compositionally biased region" description="Basic and acidic residues" evidence="1">
    <location>
        <begin position="133"/>
        <end position="154"/>
    </location>
</feature>
<proteinExistence type="predicted"/>
<protein>
    <submittedName>
        <fullName evidence="2">Uncharacterized protein</fullName>
    </submittedName>
</protein>
<comment type="caution">
    <text evidence="2">The sequence shown here is derived from an EMBL/GenBank/DDBJ whole genome shotgun (WGS) entry which is preliminary data.</text>
</comment>
<dbReference type="EMBL" id="JARKIB010000021">
    <property type="protein sequence ID" value="KAJ7767617.1"/>
    <property type="molecule type" value="Genomic_DNA"/>
</dbReference>
<evidence type="ECO:0000256" key="1">
    <source>
        <dbReference type="SAM" id="MobiDB-lite"/>
    </source>
</evidence>
<feature type="compositionally biased region" description="Basic and acidic residues" evidence="1">
    <location>
        <begin position="250"/>
        <end position="269"/>
    </location>
</feature>
<keyword evidence="3" id="KW-1185">Reference proteome</keyword>
<reference evidence="2" key="1">
    <citation type="submission" date="2023-03" db="EMBL/GenBank/DDBJ databases">
        <title>Massive genome expansion in bonnet fungi (Mycena s.s.) driven by repeated elements and novel gene families across ecological guilds.</title>
        <authorList>
            <consortium name="Lawrence Berkeley National Laboratory"/>
            <person name="Harder C.B."/>
            <person name="Miyauchi S."/>
            <person name="Viragh M."/>
            <person name="Kuo A."/>
            <person name="Thoen E."/>
            <person name="Andreopoulos B."/>
            <person name="Lu D."/>
            <person name="Skrede I."/>
            <person name="Drula E."/>
            <person name="Henrissat B."/>
            <person name="Morin E."/>
            <person name="Kohler A."/>
            <person name="Barry K."/>
            <person name="LaButti K."/>
            <person name="Morin E."/>
            <person name="Salamov A."/>
            <person name="Lipzen A."/>
            <person name="Mereny Z."/>
            <person name="Hegedus B."/>
            <person name="Baldrian P."/>
            <person name="Stursova M."/>
            <person name="Weitz H."/>
            <person name="Taylor A."/>
            <person name="Grigoriev I.V."/>
            <person name="Nagy L.G."/>
            <person name="Martin F."/>
            <person name="Kauserud H."/>
        </authorList>
    </citation>
    <scope>NUCLEOTIDE SEQUENCE</scope>
    <source>
        <strain evidence="2">CBHHK182m</strain>
    </source>
</reference>
<name>A0AAD7JLQ7_9AGAR</name>
<organism evidence="2 3">
    <name type="scientific">Mycena metata</name>
    <dbReference type="NCBI Taxonomy" id="1033252"/>
    <lineage>
        <taxon>Eukaryota</taxon>
        <taxon>Fungi</taxon>
        <taxon>Dikarya</taxon>
        <taxon>Basidiomycota</taxon>
        <taxon>Agaricomycotina</taxon>
        <taxon>Agaricomycetes</taxon>
        <taxon>Agaricomycetidae</taxon>
        <taxon>Agaricales</taxon>
        <taxon>Marasmiineae</taxon>
        <taxon>Mycenaceae</taxon>
        <taxon>Mycena</taxon>
    </lineage>
</organism>
<accession>A0AAD7JLQ7</accession>
<evidence type="ECO:0000313" key="3">
    <source>
        <dbReference type="Proteomes" id="UP001215598"/>
    </source>
</evidence>
<evidence type="ECO:0000313" key="2">
    <source>
        <dbReference type="EMBL" id="KAJ7767617.1"/>
    </source>
</evidence>
<gene>
    <name evidence="2" type="ORF">B0H16DRAFT_1453243</name>
</gene>